<dbReference type="InterPro" id="IPR013785">
    <property type="entry name" value="Aldolase_TIM"/>
</dbReference>
<evidence type="ECO:0000256" key="12">
    <source>
        <dbReference type="HAMAP-Rule" id="MF_00224"/>
    </source>
</evidence>
<dbReference type="AlphaFoldDB" id="W6NM81"/>
<dbReference type="GO" id="GO:0006207">
    <property type="term" value="P:'de novo' pyrimidine nucleobase biosynthetic process"/>
    <property type="evidence" value="ECO:0007669"/>
    <property type="project" value="InterPro"/>
</dbReference>
<dbReference type="GO" id="GO:0004589">
    <property type="term" value="F:dihydroorotate dehydrogenase (NAD+) activity"/>
    <property type="evidence" value="ECO:0007669"/>
    <property type="project" value="UniProtKB-EC"/>
</dbReference>
<dbReference type="CDD" id="cd04740">
    <property type="entry name" value="DHOD_1B_like"/>
    <property type="match status" value="1"/>
</dbReference>
<dbReference type="Pfam" id="PF01180">
    <property type="entry name" value="DHO_dh"/>
    <property type="match status" value="1"/>
</dbReference>
<evidence type="ECO:0000256" key="2">
    <source>
        <dbReference type="ARBA" id="ARBA00004496"/>
    </source>
</evidence>
<dbReference type="GO" id="GO:0044205">
    <property type="term" value="P:'de novo' UMP biosynthetic process"/>
    <property type="evidence" value="ECO:0007669"/>
    <property type="project" value="UniProtKB-UniRule"/>
</dbReference>
<dbReference type="PANTHER" id="PTHR48109:SF1">
    <property type="entry name" value="DIHYDROOROTATE DEHYDROGENASE (FUMARATE)"/>
    <property type="match status" value="1"/>
</dbReference>
<evidence type="ECO:0000256" key="10">
    <source>
        <dbReference type="ARBA" id="ARBA00023027"/>
    </source>
</evidence>
<feature type="domain" description="Dihydroorotate dehydrogenase catalytic" evidence="13">
    <location>
        <begin position="2"/>
        <end position="281"/>
    </location>
</feature>
<keyword evidence="6 12" id="KW-0285">Flavoprotein</keyword>
<evidence type="ECO:0000259" key="13">
    <source>
        <dbReference type="Pfam" id="PF01180"/>
    </source>
</evidence>
<dbReference type="InterPro" id="IPR012135">
    <property type="entry name" value="Dihydroorotate_DH_1_2"/>
</dbReference>
<evidence type="ECO:0000256" key="9">
    <source>
        <dbReference type="ARBA" id="ARBA00023002"/>
    </source>
</evidence>
<feature type="binding site" evidence="12">
    <location>
        <position position="212"/>
    </location>
    <ligand>
        <name>FMN</name>
        <dbReference type="ChEBI" id="CHEBI:58210"/>
    </ligand>
</feature>
<feature type="binding site" evidence="12">
    <location>
        <begin position="64"/>
        <end position="68"/>
    </location>
    <ligand>
        <name>substrate</name>
    </ligand>
</feature>
<feature type="active site" description="Nucleophile" evidence="12">
    <location>
        <position position="124"/>
    </location>
</feature>
<evidence type="ECO:0000256" key="5">
    <source>
        <dbReference type="ARBA" id="ARBA00022490"/>
    </source>
</evidence>
<feature type="binding site" evidence="12">
    <location>
        <begin position="238"/>
        <end position="239"/>
    </location>
    <ligand>
        <name>FMN</name>
        <dbReference type="ChEBI" id="CHEBI:58210"/>
    </ligand>
</feature>
<dbReference type="SUPFAM" id="SSF51395">
    <property type="entry name" value="FMN-linked oxidoreductases"/>
    <property type="match status" value="1"/>
</dbReference>
<dbReference type="InterPro" id="IPR005720">
    <property type="entry name" value="Dihydroorotate_DH_cat"/>
</dbReference>
<sequence length="296" mass="31662">MDICGVHFKNPVLAASGTFGFGKEYNRFFDVSKLGGICSKGLTLREKAGNDGERVLETASGMLNSVGLQNPGVKHFLKYELPEMKKFNTVSIANLGGGTLEDYIGGVELLCDSSVDMIELNISCPNVKSGGMAFGIKSSTAYEIVNSVKKHCSNKPLVVKLSPNAENIVDMAVKCCEAGADAVSLVNTFKAMAIDIKRRKPIFENITAGLSGPAIKPIALRMVYEVSKAVDVPVIGLGGICSWQDAVEFIMAGASLIQVGTANFINPTICLDIIDGLENYMRNQNIKSLKEITGII</sequence>
<dbReference type="NCBIfam" id="NF005574">
    <property type="entry name" value="PRK07259.1"/>
    <property type="match status" value="1"/>
</dbReference>
<evidence type="ECO:0000313" key="15">
    <source>
        <dbReference type="Proteomes" id="UP000019482"/>
    </source>
</evidence>
<evidence type="ECO:0000256" key="3">
    <source>
        <dbReference type="ARBA" id="ARBA00004715"/>
    </source>
</evidence>
<feature type="binding site" evidence="12">
    <location>
        <begin position="40"/>
        <end position="41"/>
    </location>
    <ligand>
        <name>FMN</name>
        <dbReference type="ChEBI" id="CHEBI:58210"/>
    </ligand>
</feature>
<feature type="binding site" evidence="12">
    <location>
        <position position="121"/>
    </location>
    <ligand>
        <name>substrate</name>
    </ligand>
</feature>
<comment type="pathway">
    <text evidence="3">Pyrimidine metabolism; UMP biosynthesis via de novo pathway; orotate from (S)-dihydroorotate (NAD(+) route): step 1/1.</text>
</comment>
<dbReference type="NCBIfam" id="TIGR01037">
    <property type="entry name" value="pyrD_sub1_fam"/>
    <property type="match status" value="1"/>
</dbReference>
<feature type="binding site" evidence="12">
    <location>
        <position position="94"/>
    </location>
    <ligand>
        <name>FMN</name>
        <dbReference type="ChEBI" id="CHEBI:58210"/>
    </ligand>
</feature>
<reference evidence="14 15" key="1">
    <citation type="journal article" date="2015" name="Genome Announc.">
        <title>Draft Genome Sequence of Clostridium tyrobutyricum Strain DIVETGP, Isolated from Cow's Milk for Grana Padano Production.</title>
        <authorList>
            <person name="Soggiu A."/>
            <person name="Piras C."/>
            <person name="Gaiarsa S."/>
            <person name="Sassera D."/>
            <person name="Roncada P."/>
            <person name="Bendixen E."/>
            <person name="Brasca M."/>
            <person name="Bonizzi L."/>
        </authorList>
    </citation>
    <scope>NUCLEOTIDE SEQUENCE [LARGE SCALE GENOMIC DNA]</scope>
    <source>
        <strain evidence="14 15">DIVETGP</strain>
    </source>
</reference>
<dbReference type="InterPro" id="IPR050074">
    <property type="entry name" value="DHO_dehydrogenase"/>
</dbReference>
<comment type="catalytic activity">
    <reaction evidence="11">
        <text>(S)-dihydroorotate + NAD(+) = orotate + NADH + H(+)</text>
        <dbReference type="Rhea" id="RHEA:13513"/>
        <dbReference type="ChEBI" id="CHEBI:15378"/>
        <dbReference type="ChEBI" id="CHEBI:30839"/>
        <dbReference type="ChEBI" id="CHEBI:30864"/>
        <dbReference type="ChEBI" id="CHEBI:57540"/>
        <dbReference type="ChEBI" id="CHEBI:57945"/>
        <dbReference type="EC" id="1.3.1.14"/>
    </reaction>
</comment>
<comment type="caution">
    <text evidence="14">The sequence shown here is derived from an EMBL/GenBank/DDBJ whole genome shotgun (WGS) entry which is preliminary data.</text>
</comment>
<dbReference type="Gene3D" id="3.20.20.70">
    <property type="entry name" value="Aldolase class I"/>
    <property type="match status" value="1"/>
</dbReference>
<dbReference type="UniPathway" id="UPA00070"/>
<feature type="binding site" evidence="12">
    <location>
        <begin position="187"/>
        <end position="188"/>
    </location>
    <ligand>
        <name>substrate</name>
    </ligand>
</feature>
<evidence type="ECO:0000256" key="11">
    <source>
        <dbReference type="ARBA" id="ARBA00048996"/>
    </source>
</evidence>
<evidence type="ECO:0000256" key="7">
    <source>
        <dbReference type="ARBA" id="ARBA00022643"/>
    </source>
</evidence>
<name>W6NM81_CLOTY</name>
<comment type="subcellular location">
    <subcellularLocation>
        <location evidence="2 12">Cytoplasm</location>
    </subcellularLocation>
</comment>
<dbReference type="PROSITE" id="PS00912">
    <property type="entry name" value="DHODEHASE_2"/>
    <property type="match status" value="1"/>
</dbReference>
<dbReference type="RefSeq" id="WP_017751126.1">
    <property type="nucleotide sequence ID" value="NZ_CBXI010000044.1"/>
</dbReference>
<keyword evidence="9 12" id="KW-0560">Oxidoreductase</keyword>
<dbReference type="Proteomes" id="UP000019482">
    <property type="component" value="Unassembled WGS sequence"/>
</dbReference>
<evidence type="ECO:0000256" key="1">
    <source>
        <dbReference type="ARBA" id="ARBA00003616"/>
    </source>
</evidence>
<keyword evidence="5 12" id="KW-0963">Cytoplasm</keyword>
<feature type="binding site" evidence="12">
    <location>
        <begin position="260"/>
        <end position="261"/>
    </location>
    <ligand>
        <name>FMN</name>
        <dbReference type="ChEBI" id="CHEBI:58210"/>
    </ligand>
</feature>
<organism evidence="14 15">
    <name type="scientific">Clostridium tyrobutyricum DIVETGP</name>
    <dbReference type="NCBI Taxonomy" id="1408889"/>
    <lineage>
        <taxon>Bacteria</taxon>
        <taxon>Bacillati</taxon>
        <taxon>Bacillota</taxon>
        <taxon>Clostridia</taxon>
        <taxon>Eubacteriales</taxon>
        <taxon>Clostridiaceae</taxon>
        <taxon>Clostridium</taxon>
    </lineage>
</organism>
<feature type="binding site" evidence="12">
    <location>
        <position position="160"/>
    </location>
    <ligand>
        <name>FMN</name>
        <dbReference type="ChEBI" id="CHEBI:58210"/>
    </ligand>
</feature>
<dbReference type="EMBL" id="CBXI010000044">
    <property type="protein sequence ID" value="CDL92927.1"/>
    <property type="molecule type" value="Genomic_DNA"/>
</dbReference>
<dbReference type="PIRSF" id="PIRSF000164">
    <property type="entry name" value="DHO_oxidase"/>
    <property type="match status" value="1"/>
</dbReference>
<evidence type="ECO:0000256" key="8">
    <source>
        <dbReference type="ARBA" id="ARBA00022975"/>
    </source>
</evidence>
<dbReference type="GeneID" id="29420317"/>
<comment type="catalytic activity">
    <reaction evidence="12">
        <text>(S)-dihydroorotate + A = orotate + AH2</text>
        <dbReference type="Rhea" id="RHEA:18073"/>
        <dbReference type="ChEBI" id="CHEBI:13193"/>
        <dbReference type="ChEBI" id="CHEBI:17499"/>
        <dbReference type="ChEBI" id="CHEBI:30839"/>
        <dbReference type="ChEBI" id="CHEBI:30864"/>
    </reaction>
</comment>
<evidence type="ECO:0000313" key="14">
    <source>
        <dbReference type="EMBL" id="CDL92927.1"/>
    </source>
</evidence>
<comment type="cofactor">
    <cofactor evidence="12">
        <name>FMN</name>
        <dbReference type="ChEBI" id="CHEBI:58210"/>
    </cofactor>
    <text evidence="12">Binds 1 FMN per subunit.</text>
</comment>
<feature type="binding site" evidence="12">
    <location>
        <position position="121"/>
    </location>
    <ligand>
        <name>FMN</name>
        <dbReference type="ChEBI" id="CHEBI:58210"/>
    </ligand>
</feature>
<evidence type="ECO:0000256" key="6">
    <source>
        <dbReference type="ARBA" id="ARBA00022630"/>
    </source>
</evidence>
<keyword evidence="8 12" id="KW-0665">Pyrimidine biosynthesis</keyword>
<evidence type="ECO:0000256" key="4">
    <source>
        <dbReference type="ARBA" id="ARBA00008008"/>
    </source>
</evidence>
<dbReference type="EC" id="1.3.-.-" evidence="12"/>
<keyword evidence="10" id="KW-0520">NAD</keyword>
<proteinExistence type="inferred from homology"/>
<dbReference type="InterPro" id="IPR049622">
    <property type="entry name" value="Dihydroorotate_DH_I"/>
</dbReference>
<keyword evidence="15" id="KW-1185">Reference proteome</keyword>
<dbReference type="FunFam" id="3.20.20.70:FF:000027">
    <property type="entry name" value="Dihydropyrimidine dehydrogenase [NADP(+)]"/>
    <property type="match status" value="1"/>
</dbReference>
<feature type="binding site" evidence="12">
    <location>
        <position position="186"/>
    </location>
    <ligand>
        <name>FMN</name>
        <dbReference type="ChEBI" id="CHEBI:58210"/>
    </ligand>
</feature>
<dbReference type="PANTHER" id="PTHR48109">
    <property type="entry name" value="DIHYDROOROTATE DEHYDROGENASE (QUINONE), MITOCHONDRIAL-RELATED"/>
    <property type="match status" value="1"/>
</dbReference>
<accession>W6NM81</accession>
<dbReference type="GO" id="GO:0005737">
    <property type="term" value="C:cytoplasm"/>
    <property type="evidence" value="ECO:0007669"/>
    <property type="project" value="UniProtKB-SubCell"/>
</dbReference>
<feature type="binding site" evidence="12">
    <location>
        <position position="40"/>
    </location>
    <ligand>
        <name>substrate</name>
    </ligand>
</feature>
<comment type="function">
    <text evidence="1">Catalyzes the conversion of dihydroorotate to orotate with NAD(+) as electron acceptor.</text>
</comment>
<dbReference type="HAMAP" id="MF_00224">
    <property type="entry name" value="DHO_dh_type1"/>
    <property type="match status" value="1"/>
</dbReference>
<gene>
    <name evidence="12" type="primary">pyrD</name>
    <name evidence="14" type="ORF">CTDIVETGP_2997</name>
</gene>
<dbReference type="OrthoDB" id="9794954at2"/>
<protein>
    <recommendedName>
        <fullName evidence="12">Dihydroorotate dehydrogenase</fullName>
        <shortName evidence="12">DHOD</shortName>
        <shortName evidence="12">DHODase</shortName>
        <shortName evidence="12">DHOdehase</shortName>
        <ecNumber evidence="12">1.3.-.-</ecNumber>
    </recommendedName>
</protein>
<keyword evidence="7 12" id="KW-0288">FMN</keyword>
<feature type="binding site" evidence="12">
    <location>
        <position position="16"/>
    </location>
    <ligand>
        <name>FMN</name>
        <dbReference type="ChEBI" id="CHEBI:58210"/>
    </ligand>
</feature>
<dbReference type="InterPro" id="IPR024920">
    <property type="entry name" value="Dihydroorotate_DH_1"/>
</dbReference>
<comment type="similarity">
    <text evidence="4 12">Belongs to the dihydroorotate dehydrogenase family. Type 1 subfamily.</text>
</comment>
<dbReference type="InterPro" id="IPR033888">
    <property type="entry name" value="DHOD_1B"/>
</dbReference>
<dbReference type="InterPro" id="IPR001295">
    <property type="entry name" value="Dihydroorotate_DH_CS"/>
</dbReference>